<name>A0ABR2TPA1_9ROSI</name>
<keyword evidence="1" id="KW-0175">Coiled coil</keyword>
<comment type="caution">
    <text evidence="2">The sequence shown here is derived from an EMBL/GenBank/DDBJ whole genome shotgun (WGS) entry which is preliminary data.</text>
</comment>
<proteinExistence type="predicted"/>
<feature type="coiled-coil region" evidence="1">
    <location>
        <begin position="31"/>
        <end position="72"/>
    </location>
</feature>
<accession>A0ABR2TPA1</accession>
<evidence type="ECO:0000256" key="1">
    <source>
        <dbReference type="SAM" id="Coils"/>
    </source>
</evidence>
<evidence type="ECO:0000313" key="3">
    <source>
        <dbReference type="Proteomes" id="UP001396334"/>
    </source>
</evidence>
<keyword evidence="3" id="KW-1185">Reference proteome</keyword>
<gene>
    <name evidence="2" type="ORF">V6N11_014520</name>
</gene>
<dbReference type="Proteomes" id="UP001396334">
    <property type="component" value="Unassembled WGS sequence"/>
</dbReference>
<dbReference type="EMBL" id="JBBPBN010000004">
    <property type="protein sequence ID" value="KAK9039316.1"/>
    <property type="molecule type" value="Genomic_DNA"/>
</dbReference>
<protein>
    <submittedName>
        <fullName evidence="2">Uncharacterized protein</fullName>
    </submittedName>
</protein>
<sequence length="101" mass="11578">METRNSKRRKNAAGVYNQIPEDSVDESTAALASLTAKNKVLLAEKTDLEARVERAEKHVKELEELLKLKDAELAWFVKKIEEVYEEMNAVHLQVQKTLKKV</sequence>
<evidence type="ECO:0000313" key="2">
    <source>
        <dbReference type="EMBL" id="KAK9039316.1"/>
    </source>
</evidence>
<reference evidence="2 3" key="1">
    <citation type="journal article" date="2024" name="G3 (Bethesda)">
        <title>Genome assembly of Hibiscus sabdariffa L. provides insights into metabolisms of medicinal natural products.</title>
        <authorList>
            <person name="Kim T."/>
        </authorList>
    </citation>
    <scope>NUCLEOTIDE SEQUENCE [LARGE SCALE GENOMIC DNA]</scope>
    <source>
        <strain evidence="2">TK-2024</strain>
        <tissue evidence="2">Old leaves</tissue>
    </source>
</reference>
<organism evidence="2 3">
    <name type="scientific">Hibiscus sabdariffa</name>
    <name type="common">roselle</name>
    <dbReference type="NCBI Taxonomy" id="183260"/>
    <lineage>
        <taxon>Eukaryota</taxon>
        <taxon>Viridiplantae</taxon>
        <taxon>Streptophyta</taxon>
        <taxon>Embryophyta</taxon>
        <taxon>Tracheophyta</taxon>
        <taxon>Spermatophyta</taxon>
        <taxon>Magnoliopsida</taxon>
        <taxon>eudicotyledons</taxon>
        <taxon>Gunneridae</taxon>
        <taxon>Pentapetalae</taxon>
        <taxon>rosids</taxon>
        <taxon>malvids</taxon>
        <taxon>Malvales</taxon>
        <taxon>Malvaceae</taxon>
        <taxon>Malvoideae</taxon>
        <taxon>Hibiscus</taxon>
    </lineage>
</organism>